<dbReference type="OMA" id="FEECANG"/>
<dbReference type="Proteomes" id="UP000007431">
    <property type="component" value="Unassembled WGS sequence"/>
</dbReference>
<dbReference type="InParanoid" id="D8PYZ2"/>
<gene>
    <name evidence="3" type="ORF">SCHCODRAFT_52527</name>
</gene>
<feature type="compositionally biased region" description="Acidic residues" evidence="1">
    <location>
        <begin position="803"/>
        <end position="827"/>
    </location>
</feature>
<sequence>MDPSPIRRGRPTLKKPSGAERKRGKEQARYERELKDTKKKEELEAEREEARSAAKEAKLESAREDQDFRVKGALQALREDASQDGHGFGTFHGFLAAVFSSKDQTVSSTWSRYCRNHGAEMMDQVRSRAPEVANDWMMSRLLPVIQKEGRRIKEIMSRGRDLPLIQLVEEFSLDKLADEIQTKAPVIWSILCDASGVFKHYARSALYLLSLEVLTTMCAMMGVLRSQRANDFQTTFGLFLLASGSAKREIEVLSHAGLCTSYSTILEHVKGLSDEGAARFRELIKKQACMIAWDNLNIAFRKDAQRLSSADHFDNGTTATLVPLYDPVTGSSVPHGVLPFSLNEPRTTRKLDIPYAPEDLFPTRLEEGQISESCLWQLKRLAMDHIPGLSRLRESVGACPTVDQIPLHKTEQYPLPAMETDESSIDGTLEVVHEIFESLGMTSEDWRKHGLLFVDGDLLTMQLVDKLQSARRNSLDDVDALRFLIQRFGLFHSQMAAGRMVVNEHWGKPNSPWPGSLWWSNTQLKRKKMAAGWKGRKATPWKQAHELINITLPAHVKDTFRIHCGAESLEHWAARVSASGFDKVARIVLAKSFSTSVVENLRRQPDALRDHAHENTLLFNRDALFYVEYNHAIKAGDIGRVVNILRVWAIMMRGVGAMPKYADVIFETLGRLRRYPARLRQLFLHNWLVNLSGKENGHKPVDMMQEHQNLWAKIVYNAKGSNKTWRWLSRITVCIFILRDTMRKVQSAYGIPSYGERHTVPDITNEVQLLADLLEEEKLQTYVKDRPGNEHVAPVRDLMGVGSDEEVEGTQEPVEEVADDGADDGPEREDYSDVHAVGPSFEDLVGDDEELFEYADQFLDTSMMMIEDLELLTSMEGPASPAE</sequence>
<name>D8PYZ2_SCHCM</name>
<dbReference type="Pfam" id="PF20231">
    <property type="entry name" value="DUF6589"/>
    <property type="match status" value="1"/>
</dbReference>
<keyword evidence="4" id="KW-1185">Reference proteome</keyword>
<accession>D8PYZ2</accession>
<evidence type="ECO:0000313" key="3">
    <source>
        <dbReference type="EMBL" id="EFI99338.1"/>
    </source>
</evidence>
<reference evidence="3 4" key="1">
    <citation type="journal article" date="2010" name="Nat. Biotechnol.">
        <title>Genome sequence of the model mushroom Schizophyllum commune.</title>
        <authorList>
            <person name="Ohm R.A."/>
            <person name="de Jong J.F."/>
            <person name="Lugones L.G."/>
            <person name="Aerts A."/>
            <person name="Kothe E."/>
            <person name="Stajich J.E."/>
            <person name="de Vries R.P."/>
            <person name="Record E."/>
            <person name="Levasseur A."/>
            <person name="Baker S.E."/>
            <person name="Bartholomew K.A."/>
            <person name="Coutinho P.M."/>
            <person name="Erdmann S."/>
            <person name="Fowler T.J."/>
            <person name="Gathman A.C."/>
            <person name="Lombard V."/>
            <person name="Henrissat B."/>
            <person name="Knabe N."/>
            <person name="Kuees U."/>
            <person name="Lilly W.W."/>
            <person name="Lindquist E."/>
            <person name="Lucas S."/>
            <person name="Magnuson J.K."/>
            <person name="Piumi F."/>
            <person name="Raudaskoski M."/>
            <person name="Salamov A."/>
            <person name="Schmutz J."/>
            <person name="Schwarze F.W.M.R."/>
            <person name="vanKuyk P.A."/>
            <person name="Horton J.S."/>
            <person name="Grigoriev I.V."/>
            <person name="Woesten H.A.B."/>
        </authorList>
    </citation>
    <scope>NUCLEOTIDE SEQUENCE [LARGE SCALE GENOMIC DNA]</scope>
    <source>
        <strain evidence="4">H4-8 / FGSC 9210</strain>
    </source>
</reference>
<feature type="region of interest" description="Disordered" evidence="1">
    <location>
        <begin position="1"/>
        <end position="64"/>
    </location>
</feature>
<organism evidence="4">
    <name type="scientific">Schizophyllum commune (strain H4-8 / FGSC 9210)</name>
    <name type="common">Split gill fungus</name>
    <dbReference type="NCBI Taxonomy" id="578458"/>
    <lineage>
        <taxon>Eukaryota</taxon>
        <taxon>Fungi</taxon>
        <taxon>Dikarya</taxon>
        <taxon>Basidiomycota</taxon>
        <taxon>Agaricomycotina</taxon>
        <taxon>Agaricomycetes</taxon>
        <taxon>Agaricomycetidae</taxon>
        <taxon>Agaricales</taxon>
        <taxon>Schizophyllaceae</taxon>
        <taxon>Schizophyllum</taxon>
    </lineage>
</organism>
<proteinExistence type="predicted"/>
<dbReference type="VEuPathDB" id="FungiDB:SCHCODRAFT_02724073"/>
<feature type="region of interest" description="Disordered" evidence="1">
    <location>
        <begin position="802"/>
        <end position="841"/>
    </location>
</feature>
<evidence type="ECO:0000313" key="4">
    <source>
        <dbReference type="Proteomes" id="UP000007431"/>
    </source>
</evidence>
<dbReference type="InterPro" id="IPR046496">
    <property type="entry name" value="DUF6589"/>
</dbReference>
<evidence type="ECO:0000259" key="2">
    <source>
        <dbReference type="Pfam" id="PF20231"/>
    </source>
</evidence>
<dbReference type="HOGENOM" id="CLU_008946_0_0_1"/>
<protein>
    <recommendedName>
        <fullName evidence="2">DUF6589 domain-containing protein</fullName>
    </recommendedName>
</protein>
<feature type="domain" description="DUF6589" evidence="2">
    <location>
        <begin position="354"/>
        <end position="758"/>
    </location>
</feature>
<dbReference type="EMBL" id="GL377304">
    <property type="protein sequence ID" value="EFI99338.1"/>
    <property type="molecule type" value="Genomic_DNA"/>
</dbReference>
<evidence type="ECO:0000256" key="1">
    <source>
        <dbReference type="SAM" id="MobiDB-lite"/>
    </source>
</evidence>
<feature type="compositionally biased region" description="Basic and acidic residues" evidence="1">
    <location>
        <begin position="17"/>
        <end position="64"/>
    </location>
</feature>
<dbReference type="AlphaFoldDB" id="D8PYZ2"/>